<dbReference type="SUPFAM" id="SSF55021">
    <property type="entry name" value="ACT-like"/>
    <property type="match status" value="1"/>
</dbReference>
<dbReference type="Gene3D" id="1.10.3210.10">
    <property type="entry name" value="Hypothetical protein af1432"/>
    <property type="match status" value="1"/>
</dbReference>
<dbReference type="OrthoDB" id="9802385at2"/>
<dbReference type="InterPro" id="IPR002912">
    <property type="entry name" value="ACT_dom"/>
</dbReference>
<dbReference type="Pfam" id="PF04607">
    <property type="entry name" value="RelA_SpoT"/>
    <property type="match status" value="1"/>
</dbReference>
<dbReference type="GO" id="GO:0015969">
    <property type="term" value="P:guanosine tetraphosphate metabolic process"/>
    <property type="evidence" value="ECO:0007669"/>
    <property type="project" value="InterPro"/>
</dbReference>
<dbReference type="InterPro" id="IPR004095">
    <property type="entry name" value="TGS"/>
</dbReference>
<dbReference type="InterPro" id="IPR012675">
    <property type="entry name" value="Beta-grasp_dom_sf"/>
</dbReference>
<organism evidence="2 3">
    <name type="scientific">Candidatus Brevifilum fermentans</name>
    <dbReference type="NCBI Taxonomy" id="1986204"/>
    <lineage>
        <taxon>Bacteria</taxon>
        <taxon>Bacillati</taxon>
        <taxon>Chloroflexota</taxon>
        <taxon>Anaerolineae</taxon>
        <taxon>Anaerolineales</taxon>
        <taxon>Anaerolineaceae</taxon>
        <taxon>Candidatus Brevifilum</taxon>
    </lineage>
</organism>
<protein>
    <submittedName>
        <fullName evidence="2">Putative GTP pyrophosphokinase</fullName>
        <ecNumber evidence="2">2.7.6.5</ecNumber>
    </submittedName>
</protein>
<evidence type="ECO:0000259" key="1">
    <source>
        <dbReference type="PROSITE" id="PS51671"/>
    </source>
</evidence>
<dbReference type="Pfam" id="PF13328">
    <property type="entry name" value="HD_4"/>
    <property type="match status" value="1"/>
</dbReference>
<dbReference type="SUPFAM" id="SSF81301">
    <property type="entry name" value="Nucleotidyltransferase"/>
    <property type="match status" value="1"/>
</dbReference>
<dbReference type="EC" id="2.7.6.5" evidence="2"/>
<dbReference type="Gene3D" id="3.10.20.30">
    <property type="match status" value="1"/>
</dbReference>
<dbReference type="RefSeq" id="WP_087862512.1">
    <property type="nucleotide sequence ID" value="NZ_LT859958.1"/>
</dbReference>
<dbReference type="GO" id="GO:0016301">
    <property type="term" value="F:kinase activity"/>
    <property type="evidence" value="ECO:0007669"/>
    <property type="project" value="UniProtKB-KW"/>
</dbReference>
<dbReference type="GO" id="GO:0008728">
    <property type="term" value="F:GTP diphosphokinase activity"/>
    <property type="evidence" value="ECO:0007669"/>
    <property type="project" value="UniProtKB-EC"/>
</dbReference>
<dbReference type="SUPFAM" id="SSF81271">
    <property type="entry name" value="TGS-like"/>
    <property type="match status" value="1"/>
</dbReference>
<evidence type="ECO:0000313" key="2">
    <source>
        <dbReference type="EMBL" id="SMX54685.1"/>
    </source>
</evidence>
<proteinExistence type="predicted"/>
<sequence length="618" mass="70121">MVEVEYVRETRPQILDEFHFSGNFQPRTPEIARAYELGKHLHRGQLRLSGEPYFETHCAWVAEFIDRLLQNEAWTIAALLHDAVEDQDESLSQIQDYFPGSLGKHVAFLVDGVTKMSNPREGQSRELETLRKIARFRDPGVFLIKLADKSHNIKTLEFMSPQKQRQKATEAIRAYGKLAGILNCYRWRRWLEDMAFPFAEPEVYNFVRGEIDRDPRLELDFINGMLAELRDLMEAEGVSGKIRIIVNGYWQAWQKLRRMARGRQTSLNDFSDVNDVVSFRMLVENDNIPACYQLLARVNRFFNRNLEQGSFDDYIANPQDGYRALQVSAWLPGRGSIEVAIATEEMEGENLWGVVYALQNKKPITQYRPVQIFTPTGGTRFLPDNSTVLDAVASIQDFLMDKINRVEVNNELRALDAQVFPGDVVEVITHGARIVPSEEWLKFCNLKTARVLRSVLIMAELKQMAAEGRRKLKPLLKKRGIVDLEDVQVQERNKFENLLSTLAAASLDDIYSALGGGAILEADIEEALDEVGISKEVLGWTTINIVGPSQTNRPGVLASLASLVSGFGGNIIRTVNNTFQDGSFTLRWVIDGVNEEKKQDLLQAFLTSEIHLTNVEIV</sequence>
<dbReference type="GO" id="GO:0005886">
    <property type="term" value="C:plasma membrane"/>
    <property type="evidence" value="ECO:0007669"/>
    <property type="project" value="TreeGrafter"/>
</dbReference>
<dbReference type="Proteomes" id="UP000195514">
    <property type="component" value="Chromosome I"/>
</dbReference>
<accession>A0A1Y6K4R1</accession>
<feature type="domain" description="ACT" evidence="1">
    <location>
        <begin position="545"/>
        <end position="618"/>
    </location>
</feature>
<keyword evidence="3" id="KW-1185">Reference proteome</keyword>
<dbReference type="PROSITE" id="PS51671">
    <property type="entry name" value="ACT"/>
    <property type="match status" value="1"/>
</dbReference>
<dbReference type="InterPro" id="IPR045865">
    <property type="entry name" value="ACT-like_dom_sf"/>
</dbReference>
<dbReference type="PANTHER" id="PTHR21262">
    <property type="entry name" value="GUANOSINE-3',5'-BIS DIPHOSPHATE 3'-PYROPHOSPHOHYDROLASE"/>
    <property type="match status" value="1"/>
</dbReference>
<dbReference type="InterPro" id="IPR003607">
    <property type="entry name" value="HD/PDEase_dom"/>
</dbReference>
<evidence type="ECO:0000313" key="3">
    <source>
        <dbReference type="Proteomes" id="UP000195514"/>
    </source>
</evidence>
<dbReference type="SMART" id="SM00954">
    <property type="entry name" value="RelA_SpoT"/>
    <property type="match status" value="1"/>
</dbReference>
<dbReference type="SUPFAM" id="SSF109604">
    <property type="entry name" value="HD-domain/PDEase-like"/>
    <property type="match status" value="1"/>
</dbReference>
<dbReference type="InterPro" id="IPR012676">
    <property type="entry name" value="TGS-like"/>
</dbReference>
<dbReference type="SMART" id="SM00471">
    <property type="entry name" value="HDc"/>
    <property type="match status" value="1"/>
</dbReference>
<keyword evidence="2" id="KW-0418">Kinase</keyword>
<keyword evidence="2" id="KW-0808">Transferase</keyword>
<dbReference type="Gene3D" id="3.30.460.10">
    <property type="entry name" value="Beta Polymerase, domain 2"/>
    <property type="match status" value="1"/>
</dbReference>
<reference evidence="3" key="1">
    <citation type="submission" date="2017-05" db="EMBL/GenBank/DDBJ databases">
        <authorList>
            <person name="Kirkegaard R."/>
            <person name="Mcilroy J S."/>
        </authorList>
    </citation>
    <scope>NUCLEOTIDE SEQUENCE [LARGE SCALE GENOMIC DNA]</scope>
</reference>
<gene>
    <name evidence="2" type="ORF">CFX1CAM_1620</name>
</gene>
<dbReference type="EMBL" id="LT859958">
    <property type="protein sequence ID" value="SMX54685.1"/>
    <property type="molecule type" value="Genomic_DNA"/>
</dbReference>
<dbReference type="PANTHER" id="PTHR21262:SF31">
    <property type="entry name" value="GTP PYROPHOSPHOKINASE"/>
    <property type="match status" value="1"/>
</dbReference>
<dbReference type="KEGG" id="abat:CFX1CAM_1620"/>
<dbReference type="InterPro" id="IPR043519">
    <property type="entry name" value="NT_sf"/>
</dbReference>
<name>A0A1Y6K4R1_9CHLR</name>
<dbReference type="InterPro" id="IPR007685">
    <property type="entry name" value="RelA_SpoT"/>
</dbReference>
<dbReference type="Pfam" id="PF02824">
    <property type="entry name" value="TGS"/>
    <property type="match status" value="1"/>
</dbReference>
<dbReference type="AlphaFoldDB" id="A0A1Y6K4R1"/>